<dbReference type="GO" id="GO:0071949">
    <property type="term" value="F:FAD binding"/>
    <property type="evidence" value="ECO:0007669"/>
    <property type="project" value="InterPro"/>
</dbReference>
<accession>A0A1U6IUI0</accession>
<dbReference type="PANTHER" id="PTHR13789:SF309">
    <property type="entry name" value="PUTATIVE (AFU_ORTHOLOGUE AFUA_6G14510)-RELATED"/>
    <property type="match status" value="1"/>
</dbReference>
<dbReference type="InterPro" id="IPR036188">
    <property type="entry name" value="FAD/NAD-bd_sf"/>
</dbReference>
<evidence type="ECO:0000256" key="2">
    <source>
        <dbReference type="ARBA" id="ARBA00023033"/>
    </source>
</evidence>
<dbReference type="EMBL" id="FVZE01000015">
    <property type="protein sequence ID" value="SLK11633.1"/>
    <property type="molecule type" value="Genomic_DNA"/>
</dbReference>
<dbReference type="InterPro" id="IPR050493">
    <property type="entry name" value="FAD-dep_Monooxygenase_BioMet"/>
</dbReference>
<protein>
    <submittedName>
        <fullName evidence="4">FAD binding domain-containing protein</fullName>
    </submittedName>
</protein>
<name>A0A1U6IUI0_9SPHN</name>
<evidence type="ECO:0000313" key="4">
    <source>
        <dbReference type="EMBL" id="SLK11633.1"/>
    </source>
</evidence>
<evidence type="ECO:0000313" key="5">
    <source>
        <dbReference type="Proteomes" id="UP000190989"/>
    </source>
</evidence>
<dbReference type="PANTHER" id="PTHR13789">
    <property type="entry name" value="MONOOXYGENASE"/>
    <property type="match status" value="1"/>
</dbReference>
<organism evidence="4 5">
    <name type="scientific">Novosphingobium mathurense</name>
    <dbReference type="NCBI Taxonomy" id="428990"/>
    <lineage>
        <taxon>Bacteria</taxon>
        <taxon>Pseudomonadati</taxon>
        <taxon>Pseudomonadota</taxon>
        <taxon>Alphaproteobacteria</taxon>
        <taxon>Sphingomonadales</taxon>
        <taxon>Sphingomonadaceae</taxon>
        <taxon>Novosphingobium</taxon>
    </lineage>
</organism>
<evidence type="ECO:0000256" key="1">
    <source>
        <dbReference type="ARBA" id="ARBA00023002"/>
    </source>
</evidence>
<keyword evidence="1" id="KW-0560">Oxidoreductase</keyword>
<sequence length="90" mass="9651">MLIGDAAHSATPHLGQGAAMAIEDAVVLADELAHHDVDAALDVFMKRRFERAKLVGTSSILLGEWDIHPETAGDPIALTDEIRKKLAEPV</sequence>
<dbReference type="GO" id="GO:0004497">
    <property type="term" value="F:monooxygenase activity"/>
    <property type="evidence" value="ECO:0007669"/>
    <property type="project" value="UniProtKB-KW"/>
</dbReference>
<keyword evidence="5" id="KW-1185">Reference proteome</keyword>
<dbReference type="SUPFAM" id="SSF51905">
    <property type="entry name" value="FAD/NAD(P)-binding domain"/>
    <property type="match status" value="1"/>
</dbReference>
<reference evidence="5" key="1">
    <citation type="submission" date="2017-02" db="EMBL/GenBank/DDBJ databases">
        <authorList>
            <person name="Varghese N."/>
            <person name="Submissions S."/>
        </authorList>
    </citation>
    <scope>NUCLEOTIDE SEQUENCE [LARGE SCALE GENOMIC DNA]</scope>
    <source>
        <strain evidence="5">SM117</strain>
    </source>
</reference>
<dbReference type="AlphaFoldDB" id="A0A1U6IUI0"/>
<dbReference type="InterPro" id="IPR002938">
    <property type="entry name" value="FAD-bd"/>
</dbReference>
<dbReference type="STRING" id="428990.SAMN06295987_11527"/>
<feature type="domain" description="FAD-binding" evidence="3">
    <location>
        <begin position="2"/>
        <end position="41"/>
    </location>
</feature>
<gene>
    <name evidence="4" type="ORF">SAMN06295987_11527</name>
</gene>
<dbReference type="Pfam" id="PF01494">
    <property type="entry name" value="FAD_binding_3"/>
    <property type="match status" value="1"/>
</dbReference>
<evidence type="ECO:0000259" key="3">
    <source>
        <dbReference type="Pfam" id="PF01494"/>
    </source>
</evidence>
<dbReference type="Proteomes" id="UP000190989">
    <property type="component" value="Unassembled WGS sequence"/>
</dbReference>
<dbReference type="Gene3D" id="3.50.50.60">
    <property type="entry name" value="FAD/NAD(P)-binding domain"/>
    <property type="match status" value="1"/>
</dbReference>
<proteinExistence type="predicted"/>
<keyword evidence="2" id="KW-0503">Monooxygenase</keyword>